<feature type="compositionally biased region" description="Basic and acidic residues" evidence="9">
    <location>
        <begin position="324"/>
        <end position="333"/>
    </location>
</feature>
<evidence type="ECO:0000256" key="1">
    <source>
        <dbReference type="ARBA" id="ARBA00004123"/>
    </source>
</evidence>
<evidence type="ECO:0000256" key="3">
    <source>
        <dbReference type="ARBA" id="ARBA00022664"/>
    </source>
</evidence>
<name>G8ZLH8_TORDE</name>
<dbReference type="PANTHER" id="PTHR12942:SF2">
    <property type="entry name" value="PRE-MRNA-SPLICING FACTOR SLU7"/>
    <property type="match status" value="1"/>
</dbReference>
<evidence type="ECO:0000256" key="4">
    <source>
        <dbReference type="ARBA" id="ARBA00022728"/>
    </source>
</evidence>
<protein>
    <recommendedName>
        <fullName evidence="8">Pre-mRNA-splicing factor SLU7</fullName>
    </recommendedName>
</protein>
<dbReference type="GO" id="GO:0000974">
    <property type="term" value="C:Prp19 complex"/>
    <property type="evidence" value="ECO:0007669"/>
    <property type="project" value="EnsemblFungi"/>
</dbReference>
<keyword evidence="3 8" id="KW-0507">mRNA processing</keyword>
<dbReference type="GO" id="GO:0000350">
    <property type="term" value="P:generation of catalytic spliceosome for second transesterification step"/>
    <property type="evidence" value="ECO:0007669"/>
    <property type="project" value="EnsemblFungi"/>
</dbReference>
<keyword evidence="6 8" id="KW-0539">Nucleus</keyword>
<dbReference type="InterPro" id="IPR001878">
    <property type="entry name" value="Znf_CCHC"/>
</dbReference>
<dbReference type="SUPFAM" id="SSF57756">
    <property type="entry name" value="Retrovirus zinc finger-like domains"/>
    <property type="match status" value="1"/>
</dbReference>
<dbReference type="InterPro" id="IPR039974">
    <property type="entry name" value="Splicing_factor_SLU7"/>
</dbReference>
<dbReference type="GO" id="GO:0030628">
    <property type="term" value="F:pre-mRNA 3'-splice site binding"/>
    <property type="evidence" value="ECO:0007669"/>
    <property type="project" value="UniProtKB-UniRule"/>
</dbReference>
<dbReference type="STRING" id="1076872.G8ZLH8"/>
<dbReference type="InterPro" id="IPR021715">
    <property type="entry name" value="Slu7_dom"/>
</dbReference>
<keyword evidence="7" id="KW-0862">Zinc</keyword>
<evidence type="ECO:0000256" key="2">
    <source>
        <dbReference type="ARBA" id="ARBA00007203"/>
    </source>
</evidence>
<evidence type="ECO:0000313" key="11">
    <source>
        <dbReference type="EMBL" id="CCE89472.1"/>
    </source>
</evidence>
<dbReference type="GO" id="GO:0071021">
    <property type="term" value="C:U2-type post-spliceosomal complex"/>
    <property type="evidence" value="ECO:0007669"/>
    <property type="project" value="EnsemblFungi"/>
</dbReference>
<dbReference type="InterPro" id="IPR036875">
    <property type="entry name" value="Znf_CCHC_sf"/>
</dbReference>
<organism evidence="11 12">
    <name type="scientific">Torulaspora delbrueckii</name>
    <name type="common">Yeast</name>
    <name type="synonym">Candida colliculosa</name>
    <dbReference type="NCBI Taxonomy" id="4950"/>
    <lineage>
        <taxon>Eukaryota</taxon>
        <taxon>Fungi</taxon>
        <taxon>Dikarya</taxon>
        <taxon>Ascomycota</taxon>
        <taxon>Saccharomycotina</taxon>
        <taxon>Saccharomycetes</taxon>
        <taxon>Saccharomycetales</taxon>
        <taxon>Saccharomycetaceae</taxon>
        <taxon>Torulaspora</taxon>
    </lineage>
</organism>
<evidence type="ECO:0000259" key="10">
    <source>
        <dbReference type="PROSITE" id="PS50158"/>
    </source>
</evidence>
<accession>G8ZLH8</accession>
<dbReference type="FunCoup" id="G8ZLH8">
    <property type="interactions" value="559"/>
</dbReference>
<feature type="compositionally biased region" description="Basic and acidic residues" evidence="9">
    <location>
        <begin position="291"/>
        <end position="302"/>
    </location>
</feature>
<dbReference type="RefSeq" id="XP_003678683.1">
    <property type="nucleotide sequence ID" value="XM_003678635.1"/>
</dbReference>
<sequence>MSGSQDSTTENVHIPRYIKNQPWYYRDTKGGEDGKEDYLVHHRQLKKGGALEIDNNSEPKVGHGISDEFETVKIGKRGGRRCENCGATGHVRRDCLERARKIPKSAEDSGLTVTVRRETSDSSDWDARKDRWFGYTGKEYDELLKKWENRKIASAQPEKEELWDTDEEVELIKLGLYKDTSGLLKQDDSHNTALHRASVRLREDRAAYLNDVHSQDIKYDPKSRLYKSEELGSIDEESHMFRRHLTGEAQELDQLKKFTLAHAKKMGVRDEVESDSKVSHVLIANPTKYEQMLRQERKKQPPREASITELQAKKTTGTAQSRKAKQDLKDLYG</sequence>
<keyword evidence="4 8" id="KW-0747">Spliceosome</keyword>
<dbReference type="InParanoid" id="G8ZLH8"/>
<gene>
    <name evidence="11" type="primary">TDEL0A01400</name>
    <name evidence="11" type="ORF">TDEL_0A01400</name>
</gene>
<evidence type="ECO:0000256" key="9">
    <source>
        <dbReference type="SAM" id="MobiDB-lite"/>
    </source>
</evidence>
<dbReference type="PROSITE" id="PS50158">
    <property type="entry name" value="ZF_CCHC"/>
    <property type="match status" value="1"/>
</dbReference>
<evidence type="ECO:0000256" key="7">
    <source>
        <dbReference type="PROSITE-ProRule" id="PRU00047"/>
    </source>
</evidence>
<dbReference type="Pfam" id="PF00098">
    <property type="entry name" value="zf-CCHC"/>
    <property type="match status" value="1"/>
</dbReference>
<evidence type="ECO:0000256" key="8">
    <source>
        <dbReference type="RuleBase" id="RU367071"/>
    </source>
</evidence>
<dbReference type="OrthoDB" id="249612at2759"/>
<dbReference type="HOGENOM" id="CLU_072877_0_0_1"/>
<dbReference type="GO" id="GO:0008270">
    <property type="term" value="F:zinc ion binding"/>
    <property type="evidence" value="ECO:0007669"/>
    <property type="project" value="UniProtKB-KW"/>
</dbReference>
<reference evidence="11 12" key="1">
    <citation type="journal article" date="2011" name="Proc. Natl. Acad. Sci. U.S.A.">
        <title>Evolutionary erosion of yeast sex chromosomes by mating-type switching accidents.</title>
        <authorList>
            <person name="Gordon J.L."/>
            <person name="Armisen D."/>
            <person name="Proux-Wera E."/>
            <person name="Oheigeartaigh S.S."/>
            <person name="Byrne K.P."/>
            <person name="Wolfe K.H."/>
        </authorList>
    </citation>
    <scope>NUCLEOTIDE SEQUENCE [LARGE SCALE GENOMIC DNA]</scope>
    <source>
        <strain evidence="12">ATCC 10662 / CBS 1146 / NBRC 0425 / NCYC 2629 / NRRL Y-866</strain>
    </source>
</reference>
<dbReference type="AlphaFoldDB" id="G8ZLH8"/>
<proteinExistence type="inferred from homology"/>
<dbReference type="EMBL" id="HE616742">
    <property type="protein sequence ID" value="CCE89472.1"/>
    <property type="molecule type" value="Genomic_DNA"/>
</dbReference>
<feature type="region of interest" description="Disordered" evidence="9">
    <location>
        <begin position="290"/>
        <end position="333"/>
    </location>
</feature>
<evidence type="ECO:0000313" key="12">
    <source>
        <dbReference type="Proteomes" id="UP000005627"/>
    </source>
</evidence>
<dbReference type="eggNOG" id="KOG2560">
    <property type="taxonomic scope" value="Eukaryota"/>
</dbReference>
<dbReference type="PANTHER" id="PTHR12942">
    <property type="entry name" value="STEP II SPLICING FACTOR SLU7"/>
    <property type="match status" value="1"/>
</dbReference>
<comment type="subunit">
    <text evidence="8">Associated with the spliceosome.</text>
</comment>
<dbReference type="GeneID" id="11502546"/>
<keyword evidence="7" id="KW-0479">Metal-binding</keyword>
<dbReference type="Proteomes" id="UP000005627">
    <property type="component" value="Chromosome 1"/>
</dbReference>
<dbReference type="GO" id="GO:0000386">
    <property type="term" value="F:second spliceosomal transesterification activity"/>
    <property type="evidence" value="ECO:0007669"/>
    <property type="project" value="EnsemblFungi"/>
</dbReference>
<evidence type="ECO:0000256" key="5">
    <source>
        <dbReference type="ARBA" id="ARBA00023187"/>
    </source>
</evidence>
<keyword evidence="12" id="KW-1185">Reference proteome</keyword>
<dbReference type="Pfam" id="PF11708">
    <property type="entry name" value="Slu7"/>
    <property type="match status" value="1"/>
</dbReference>
<keyword evidence="7" id="KW-0863">Zinc-finger</keyword>
<evidence type="ECO:0000256" key="6">
    <source>
        <dbReference type="ARBA" id="ARBA00023242"/>
    </source>
</evidence>
<comment type="subcellular location">
    <subcellularLocation>
        <location evidence="1 8">Nucleus</location>
    </subcellularLocation>
</comment>
<feature type="domain" description="CCHC-type" evidence="10">
    <location>
        <begin position="80"/>
        <end position="95"/>
    </location>
</feature>
<keyword evidence="5 8" id="KW-0508">mRNA splicing</keyword>
<dbReference type="KEGG" id="tdl:TDEL_0A01400"/>
<comment type="function">
    <text evidence="8">Involved in pre-mRNA splicing.</text>
</comment>
<comment type="similarity">
    <text evidence="2 8">Belongs to the SLU7 family.</text>
</comment>